<feature type="region of interest" description="Disordered" evidence="2">
    <location>
        <begin position="57"/>
        <end position="102"/>
    </location>
</feature>
<dbReference type="STRING" id="299467.A0A443S8M0"/>
<gene>
    <name evidence="3" type="ORF">B4U80_04687</name>
</gene>
<dbReference type="Proteomes" id="UP000288716">
    <property type="component" value="Unassembled WGS sequence"/>
</dbReference>
<name>A0A443S8M0_9ACAR</name>
<keyword evidence="4" id="KW-1185">Reference proteome</keyword>
<feature type="coiled-coil region" evidence="1">
    <location>
        <begin position="27"/>
        <end position="54"/>
    </location>
</feature>
<evidence type="ECO:0000313" key="4">
    <source>
        <dbReference type="Proteomes" id="UP000288716"/>
    </source>
</evidence>
<dbReference type="VEuPathDB" id="VectorBase:LDEU008216"/>
<reference evidence="3 4" key="1">
    <citation type="journal article" date="2018" name="Gigascience">
        <title>Genomes of trombidid mites reveal novel predicted allergens and laterally-transferred genes associated with secondary metabolism.</title>
        <authorList>
            <person name="Dong X."/>
            <person name="Chaisiri K."/>
            <person name="Xia D."/>
            <person name="Armstrong S.D."/>
            <person name="Fang Y."/>
            <person name="Donnelly M.J."/>
            <person name="Kadowaki T."/>
            <person name="McGarry J.W."/>
            <person name="Darby A.C."/>
            <person name="Makepeace B.L."/>
        </authorList>
    </citation>
    <scope>NUCLEOTIDE SEQUENCE [LARGE SCALE GENOMIC DNA]</scope>
    <source>
        <strain evidence="3">UoL-UT</strain>
    </source>
</reference>
<accession>A0A443S8M0</accession>
<dbReference type="AlphaFoldDB" id="A0A443S8M0"/>
<keyword evidence="1" id="KW-0175">Coiled coil</keyword>
<dbReference type="EMBL" id="NCKV01005823">
    <property type="protein sequence ID" value="RWS23824.1"/>
    <property type="molecule type" value="Genomic_DNA"/>
</dbReference>
<feature type="compositionally biased region" description="Polar residues" evidence="2">
    <location>
        <begin position="86"/>
        <end position="99"/>
    </location>
</feature>
<proteinExistence type="predicted"/>
<protein>
    <submittedName>
        <fullName evidence="3">Alpha-crystallin B chain-like protein</fullName>
    </submittedName>
</protein>
<dbReference type="OrthoDB" id="10060792at2759"/>
<evidence type="ECO:0000256" key="1">
    <source>
        <dbReference type="SAM" id="Coils"/>
    </source>
</evidence>
<comment type="caution">
    <text evidence="3">The sequence shown here is derived from an EMBL/GenBank/DDBJ whole genome shotgun (WGS) entry which is preliminary data.</text>
</comment>
<evidence type="ECO:0000256" key="2">
    <source>
        <dbReference type="SAM" id="MobiDB-lite"/>
    </source>
</evidence>
<evidence type="ECO:0000313" key="3">
    <source>
        <dbReference type="EMBL" id="RWS23824.1"/>
    </source>
</evidence>
<sequence length="132" mass="15237">MSMGRERKVPVTRSGDNLIDKEFSSIRERFDAEMRKMEEEMNKFRSSLVDRENEFFGSSSFSKSEQRTTHSSSTTDNEGALHRTGDYNNWLSGLNSPLVQDSDDGRMLKLRFDVTDYAPEEIVVKSVDNRLQ</sequence>
<feature type="non-terminal residue" evidence="3">
    <location>
        <position position="132"/>
    </location>
</feature>
<organism evidence="3 4">
    <name type="scientific">Leptotrombidium deliense</name>
    <dbReference type="NCBI Taxonomy" id="299467"/>
    <lineage>
        <taxon>Eukaryota</taxon>
        <taxon>Metazoa</taxon>
        <taxon>Ecdysozoa</taxon>
        <taxon>Arthropoda</taxon>
        <taxon>Chelicerata</taxon>
        <taxon>Arachnida</taxon>
        <taxon>Acari</taxon>
        <taxon>Acariformes</taxon>
        <taxon>Trombidiformes</taxon>
        <taxon>Prostigmata</taxon>
        <taxon>Anystina</taxon>
        <taxon>Parasitengona</taxon>
        <taxon>Trombiculoidea</taxon>
        <taxon>Trombiculidae</taxon>
        <taxon>Leptotrombidium</taxon>
    </lineage>
</organism>